<keyword evidence="2" id="KW-1185">Reference proteome</keyword>
<dbReference type="InterPro" id="IPR024079">
    <property type="entry name" value="MetalloPept_cat_dom_sf"/>
</dbReference>
<comment type="caution">
    <text evidence="1">The sequence shown here is derived from an EMBL/GenBank/DDBJ whole genome shotgun (WGS) entry which is preliminary data.</text>
</comment>
<name>A0AAE8N5G3_9PEZI</name>
<reference evidence="1" key="1">
    <citation type="submission" date="2018-03" db="EMBL/GenBank/DDBJ databases">
        <authorList>
            <person name="Guldener U."/>
        </authorList>
    </citation>
    <scope>NUCLEOTIDE SEQUENCE</scope>
</reference>
<dbReference type="EMBL" id="ONZQ02000012">
    <property type="protein sequence ID" value="SPO05187.1"/>
    <property type="molecule type" value="Genomic_DNA"/>
</dbReference>
<organism evidence="1 2">
    <name type="scientific">Cephalotrichum gorgonifer</name>
    <dbReference type="NCBI Taxonomy" id="2041049"/>
    <lineage>
        <taxon>Eukaryota</taxon>
        <taxon>Fungi</taxon>
        <taxon>Dikarya</taxon>
        <taxon>Ascomycota</taxon>
        <taxon>Pezizomycotina</taxon>
        <taxon>Sordariomycetes</taxon>
        <taxon>Hypocreomycetidae</taxon>
        <taxon>Microascales</taxon>
        <taxon>Microascaceae</taxon>
        <taxon>Cephalotrichum</taxon>
    </lineage>
</organism>
<proteinExistence type="predicted"/>
<accession>A0AAE8N5G3</accession>
<dbReference type="AlphaFoldDB" id="A0AAE8N5G3"/>
<dbReference type="Proteomes" id="UP001187682">
    <property type="component" value="Unassembled WGS sequence"/>
</dbReference>
<sequence>MRALFKVNHREGTMQLLMLDKFDCATAFAWVIVPHEDDQDEQPDILQFCPWFLKYGMNQGFKFQDEFKPGVLATIISALSLDEFATWLMYTPVDLMEVFDKVIVHELAHTRRGHELLDVGGFGGYGWKNCRKLSTEREDPNIPSKNADTLALFASVSELIYQGGVIYEDGTFYRPPTVQAGGGNAATKRSAIVPDQIPHFNASSLKGRPLF</sequence>
<dbReference type="GO" id="GO:0008237">
    <property type="term" value="F:metallopeptidase activity"/>
    <property type="evidence" value="ECO:0007669"/>
    <property type="project" value="InterPro"/>
</dbReference>
<dbReference type="Gene3D" id="3.40.390.10">
    <property type="entry name" value="Collagenase (Catalytic Domain)"/>
    <property type="match status" value="1"/>
</dbReference>
<evidence type="ECO:0000313" key="2">
    <source>
        <dbReference type="Proteomes" id="UP001187682"/>
    </source>
</evidence>
<protein>
    <submittedName>
        <fullName evidence="1">Uncharacterized protein</fullName>
    </submittedName>
</protein>
<evidence type="ECO:0000313" key="1">
    <source>
        <dbReference type="EMBL" id="SPO05187.1"/>
    </source>
</evidence>
<gene>
    <name evidence="1" type="ORF">DNG_07873</name>
</gene>